<feature type="transmembrane region" description="Helical" evidence="1">
    <location>
        <begin position="73"/>
        <end position="99"/>
    </location>
</feature>
<comment type="caution">
    <text evidence="2">The sequence shown here is derived from an EMBL/GenBank/DDBJ whole genome shotgun (WGS) entry which is preliminary data.</text>
</comment>
<protein>
    <recommendedName>
        <fullName evidence="4">Membrane protein FxsA</fullName>
    </recommendedName>
</protein>
<dbReference type="PANTHER" id="PTHR35335:SF1">
    <property type="entry name" value="UPF0716 PROTEIN FXSA"/>
    <property type="match status" value="1"/>
</dbReference>
<keyword evidence="1" id="KW-1133">Transmembrane helix</keyword>
<dbReference type="RefSeq" id="WP_186243521.1">
    <property type="nucleotide sequence ID" value="NZ_OCTY01000002.1"/>
</dbReference>
<evidence type="ECO:0000313" key="3">
    <source>
        <dbReference type="Proteomes" id="UP000554965"/>
    </source>
</evidence>
<accession>A0A7Z7NAH7</accession>
<reference evidence="2 3" key="1">
    <citation type="submission" date="2017-10" db="EMBL/GenBank/DDBJ databases">
        <authorList>
            <consortium name="Urmite Genomes"/>
        </authorList>
    </citation>
    <scope>NUCLEOTIDE SEQUENCE [LARGE SCALE GENOMIC DNA]</scope>
    <source>
        <strain evidence="2 3">FB-527</strain>
    </source>
</reference>
<keyword evidence="1" id="KW-0472">Membrane</keyword>
<evidence type="ECO:0008006" key="4">
    <source>
        <dbReference type="Google" id="ProtNLM"/>
    </source>
</evidence>
<keyword evidence="1" id="KW-0812">Transmembrane</keyword>
<feature type="transmembrane region" description="Helical" evidence="1">
    <location>
        <begin position="31"/>
        <end position="53"/>
    </location>
</feature>
<evidence type="ECO:0000256" key="1">
    <source>
        <dbReference type="SAM" id="Phobius"/>
    </source>
</evidence>
<evidence type="ECO:0000313" key="2">
    <source>
        <dbReference type="EMBL" id="SOJ55738.1"/>
    </source>
</evidence>
<dbReference type="NCBIfam" id="NF008528">
    <property type="entry name" value="PRK11463.1-2"/>
    <property type="match status" value="1"/>
</dbReference>
<dbReference type="PANTHER" id="PTHR35335">
    <property type="entry name" value="UPF0716 PROTEIN FXSA"/>
    <property type="match status" value="1"/>
</dbReference>
<dbReference type="Pfam" id="PF04186">
    <property type="entry name" value="FxsA"/>
    <property type="match status" value="1"/>
</dbReference>
<feature type="transmembrane region" description="Helical" evidence="1">
    <location>
        <begin position="6"/>
        <end position="24"/>
    </location>
</feature>
<name>A0A7Z7NAH7_9MYCO</name>
<dbReference type="EMBL" id="OCTY01000002">
    <property type="protein sequence ID" value="SOJ55738.1"/>
    <property type="molecule type" value="Genomic_DNA"/>
</dbReference>
<proteinExistence type="predicted"/>
<gene>
    <name evidence="2" type="ORF">MSIMFB_03219</name>
</gene>
<dbReference type="AlphaFoldDB" id="A0A7Z7NAH7"/>
<dbReference type="InterPro" id="IPR007313">
    <property type="entry name" value="FxsA"/>
</dbReference>
<sequence>MVGRLLLGYAVVELMAVIGLASAIGFGWTLLVLLAAFVLGLVVWAPMGGLQLSRQVMQLRSGLKDPRTALGDGALVTVATGLVLVPGLVTTALGLLLLVPPIRAVARPGLTALVGRGLAQRVPLIDVTVGGERQDHRQDHRQDFIDGEVINVQEGWVGEPPVLPPRSDFR</sequence>
<organism evidence="2 3">
    <name type="scientific">Mycobacterium simulans</name>
    <dbReference type="NCBI Taxonomy" id="627089"/>
    <lineage>
        <taxon>Bacteria</taxon>
        <taxon>Bacillati</taxon>
        <taxon>Actinomycetota</taxon>
        <taxon>Actinomycetes</taxon>
        <taxon>Mycobacteriales</taxon>
        <taxon>Mycobacteriaceae</taxon>
        <taxon>Mycobacterium</taxon>
    </lineage>
</organism>
<dbReference type="Proteomes" id="UP000554965">
    <property type="component" value="Unassembled WGS sequence"/>
</dbReference>
<keyword evidence="3" id="KW-1185">Reference proteome</keyword>
<dbReference type="GO" id="GO:0016020">
    <property type="term" value="C:membrane"/>
    <property type="evidence" value="ECO:0007669"/>
    <property type="project" value="InterPro"/>
</dbReference>